<proteinExistence type="predicted"/>
<dbReference type="Proteomes" id="UP000554482">
    <property type="component" value="Unassembled WGS sequence"/>
</dbReference>
<dbReference type="GO" id="GO:0003676">
    <property type="term" value="F:nucleic acid binding"/>
    <property type="evidence" value="ECO:0007669"/>
    <property type="project" value="InterPro"/>
</dbReference>
<feature type="non-terminal residue" evidence="2">
    <location>
        <position position="184"/>
    </location>
</feature>
<gene>
    <name evidence="2" type="ORF">FRX31_032497</name>
</gene>
<protein>
    <recommendedName>
        <fullName evidence="1">RNase H type-1 domain-containing protein</fullName>
    </recommendedName>
</protein>
<dbReference type="PANTHER" id="PTHR47723:SF19">
    <property type="entry name" value="POLYNUCLEOTIDYL TRANSFERASE, RIBONUCLEASE H-LIKE SUPERFAMILY PROTEIN"/>
    <property type="match status" value="1"/>
</dbReference>
<dbReference type="AlphaFoldDB" id="A0A7J6UZ13"/>
<dbReference type="CDD" id="cd06222">
    <property type="entry name" value="RNase_H_like"/>
    <property type="match status" value="1"/>
</dbReference>
<organism evidence="2 3">
    <name type="scientific">Thalictrum thalictroides</name>
    <name type="common">Rue-anemone</name>
    <name type="synonym">Anemone thalictroides</name>
    <dbReference type="NCBI Taxonomy" id="46969"/>
    <lineage>
        <taxon>Eukaryota</taxon>
        <taxon>Viridiplantae</taxon>
        <taxon>Streptophyta</taxon>
        <taxon>Embryophyta</taxon>
        <taxon>Tracheophyta</taxon>
        <taxon>Spermatophyta</taxon>
        <taxon>Magnoliopsida</taxon>
        <taxon>Ranunculales</taxon>
        <taxon>Ranunculaceae</taxon>
        <taxon>Thalictroideae</taxon>
        <taxon>Thalictrum</taxon>
    </lineage>
</organism>
<dbReference type="Pfam" id="PF13456">
    <property type="entry name" value="RVT_3"/>
    <property type="match status" value="1"/>
</dbReference>
<accession>A0A7J6UZ13</accession>
<reference evidence="2 3" key="1">
    <citation type="submission" date="2020-06" db="EMBL/GenBank/DDBJ databases">
        <title>Transcriptomic and genomic resources for Thalictrum thalictroides and T. hernandezii: Facilitating candidate gene discovery in an emerging model plant lineage.</title>
        <authorList>
            <person name="Arias T."/>
            <person name="Riano-Pachon D.M."/>
            <person name="Di Stilio V.S."/>
        </authorList>
    </citation>
    <scope>NUCLEOTIDE SEQUENCE [LARGE SCALE GENOMIC DNA]</scope>
    <source>
        <strain evidence="3">cv. WT478/WT964</strain>
        <tissue evidence="2">Leaves</tissue>
    </source>
</reference>
<dbReference type="InterPro" id="IPR012337">
    <property type="entry name" value="RNaseH-like_sf"/>
</dbReference>
<evidence type="ECO:0000313" key="2">
    <source>
        <dbReference type="EMBL" id="KAF5177916.1"/>
    </source>
</evidence>
<dbReference type="InterPro" id="IPR036397">
    <property type="entry name" value="RNaseH_sf"/>
</dbReference>
<dbReference type="Gene3D" id="3.30.420.10">
    <property type="entry name" value="Ribonuclease H-like superfamily/Ribonuclease H"/>
    <property type="match status" value="1"/>
</dbReference>
<dbReference type="PANTHER" id="PTHR47723">
    <property type="entry name" value="OS05G0353850 PROTEIN"/>
    <property type="match status" value="1"/>
</dbReference>
<sequence length="184" mass="21197">MKSDALRLIFNAFIYWVWRSRNDYIFKRSSMNVRGVVRSVLKDVKTKLHSIEYKMEPGPERNFLIETWNIYIKEVVPTVRHCQWRKPSQGKFALNTDGTLQAGRGGWAAVIRDSNGEVIAASKGASQHTTIAAIELQGLELATRHHIRHIQAQTDSTNVLSFLQPGHKPPWELKHMLRRIKRKA</sequence>
<dbReference type="EMBL" id="JABWDY010040740">
    <property type="protein sequence ID" value="KAF5177916.1"/>
    <property type="molecule type" value="Genomic_DNA"/>
</dbReference>
<evidence type="ECO:0000313" key="3">
    <source>
        <dbReference type="Proteomes" id="UP000554482"/>
    </source>
</evidence>
<name>A0A7J6UZ13_THATH</name>
<keyword evidence="3" id="KW-1185">Reference proteome</keyword>
<comment type="caution">
    <text evidence="2">The sequence shown here is derived from an EMBL/GenBank/DDBJ whole genome shotgun (WGS) entry which is preliminary data.</text>
</comment>
<dbReference type="InterPro" id="IPR002156">
    <property type="entry name" value="RNaseH_domain"/>
</dbReference>
<feature type="domain" description="RNase H type-1" evidence="1">
    <location>
        <begin position="95"/>
        <end position="180"/>
    </location>
</feature>
<dbReference type="GO" id="GO:0004523">
    <property type="term" value="F:RNA-DNA hybrid ribonuclease activity"/>
    <property type="evidence" value="ECO:0007669"/>
    <property type="project" value="InterPro"/>
</dbReference>
<dbReference type="SUPFAM" id="SSF53098">
    <property type="entry name" value="Ribonuclease H-like"/>
    <property type="match status" value="1"/>
</dbReference>
<dbReference type="InterPro" id="IPR053151">
    <property type="entry name" value="RNase_H-like"/>
</dbReference>
<evidence type="ECO:0000259" key="1">
    <source>
        <dbReference type="Pfam" id="PF13456"/>
    </source>
</evidence>
<dbReference type="OrthoDB" id="1906820at2759"/>
<dbReference type="InterPro" id="IPR044730">
    <property type="entry name" value="RNase_H-like_dom_plant"/>
</dbReference>